<evidence type="ECO:0000313" key="13">
    <source>
        <dbReference type="EMBL" id="GAV25822.1"/>
    </source>
</evidence>
<keyword evidence="7 11" id="KW-1133">Transmembrane helix</keyword>
<evidence type="ECO:0000256" key="4">
    <source>
        <dbReference type="ARBA" id="ARBA00022475"/>
    </source>
</evidence>
<gene>
    <name evidence="13" type="ORF">ciss_17550</name>
</gene>
<dbReference type="FunFam" id="1.20.1250.20:FF:000001">
    <property type="entry name" value="Dicarboxylate MFS transporter"/>
    <property type="match status" value="1"/>
</dbReference>
<evidence type="ECO:0000313" key="14">
    <source>
        <dbReference type="Proteomes" id="UP000187338"/>
    </source>
</evidence>
<evidence type="ECO:0000256" key="6">
    <source>
        <dbReference type="ARBA" id="ARBA00022847"/>
    </source>
</evidence>
<feature type="transmembrane region" description="Helical" evidence="11">
    <location>
        <begin position="134"/>
        <end position="156"/>
    </location>
</feature>
<dbReference type="GO" id="GO:0015293">
    <property type="term" value="F:symporter activity"/>
    <property type="evidence" value="ECO:0007669"/>
    <property type="project" value="UniProtKB-KW"/>
</dbReference>
<protein>
    <recommendedName>
        <fullName evidence="10">Putative proline/betaine transporter</fullName>
    </recommendedName>
</protein>
<keyword evidence="14" id="KW-1185">Reference proteome</keyword>
<comment type="similarity">
    <text evidence="2">Belongs to the major facilitator superfamily. Metabolite:H+ Symporter (MHS) family (TC 2.A.1.6) family.</text>
</comment>
<keyword evidence="8 11" id="KW-0472">Membrane</keyword>
<dbReference type="GO" id="GO:0005886">
    <property type="term" value="C:plasma membrane"/>
    <property type="evidence" value="ECO:0007669"/>
    <property type="project" value="UniProtKB-SubCell"/>
</dbReference>
<evidence type="ECO:0000256" key="7">
    <source>
        <dbReference type="ARBA" id="ARBA00022989"/>
    </source>
</evidence>
<feature type="transmembrane region" description="Helical" evidence="11">
    <location>
        <begin position="168"/>
        <end position="187"/>
    </location>
</feature>
<dbReference type="STRING" id="661089.ciss_17550"/>
<dbReference type="PROSITE" id="PS00217">
    <property type="entry name" value="SUGAR_TRANSPORT_2"/>
    <property type="match status" value="1"/>
</dbReference>
<comment type="caution">
    <text evidence="13">The sequence shown here is derived from an EMBL/GenBank/DDBJ whole genome shotgun (WGS) entry which is preliminary data.</text>
</comment>
<comment type="function">
    <text evidence="9">May be a proton symporter involved in the uptake of osmolytes such as proline and glycine betaine.</text>
</comment>
<evidence type="ECO:0000256" key="2">
    <source>
        <dbReference type="ARBA" id="ARBA00008240"/>
    </source>
</evidence>
<name>A0A1L8D3S9_9THEO</name>
<dbReference type="AlphaFoldDB" id="A0A1L8D3S9"/>
<dbReference type="InterPro" id="IPR005829">
    <property type="entry name" value="Sugar_transporter_CS"/>
</dbReference>
<keyword evidence="5 11" id="KW-0812">Transmembrane</keyword>
<dbReference type="InterPro" id="IPR005828">
    <property type="entry name" value="MFS_sugar_transport-like"/>
</dbReference>
<organism evidence="13 14">
    <name type="scientific">Carboxydothermus islandicus</name>
    <dbReference type="NCBI Taxonomy" id="661089"/>
    <lineage>
        <taxon>Bacteria</taxon>
        <taxon>Bacillati</taxon>
        <taxon>Bacillota</taxon>
        <taxon>Clostridia</taxon>
        <taxon>Thermoanaerobacterales</taxon>
        <taxon>Thermoanaerobacteraceae</taxon>
        <taxon>Carboxydothermus</taxon>
    </lineage>
</organism>
<dbReference type="InterPro" id="IPR036259">
    <property type="entry name" value="MFS_trans_sf"/>
</dbReference>
<comment type="subcellular location">
    <subcellularLocation>
        <location evidence="1">Cell membrane</location>
        <topology evidence="1">Multi-pass membrane protein</topology>
    </subcellularLocation>
</comment>
<evidence type="ECO:0000256" key="9">
    <source>
        <dbReference type="ARBA" id="ARBA00037295"/>
    </source>
</evidence>
<keyword evidence="3" id="KW-0813">Transport</keyword>
<sequence>MIGTMIEWYDFFIYGFLATSLAAYYFPQTDPIAQTLTAFMAFAIGLFFRPLGALLFGAMGDRLGRKATFMIAIFLMGSATALIGILPGYAQIGVTASVLVFLMRVIQGLSIGGAWGGAASLVAEYVSQEKRGYYGSFTTAAAPLAVVVANGVILLLNFMLGKEAMAAWGWRIPFILSLILVFVSLYLRWKIEESPVFSGMK</sequence>
<dbReference type="Gene3D" id="1.20.1250.20">
    <property type="entry name" value="MFS general substrate transporter like domains"/>
    <property type="match status" value="1"/>
</dbReference>
<evidence type="ECO:0000256" key="5">
    <source>
        <dbReference type="ARBA" id="ARBA00022692"/>
    </source>
</evidence>
<dbReference type="SUPFAM" id="SSF103473">
    <property type="entry name" value="MFS general substrate transporter"/>
    <property type="match status" value="1"/>
</dbReference>
<dbReference type="PROSITE" id="PS50850">
    <property type="entry name" value="MFS"/>
    <property type="match status" value="1"/>
</dbReference>
<feature type="transmembrane region" description="Helical" evidence="11">
    <location>
        <begin position="68"/>
        <end position="90"/>
    </location>
</feature>
<evidence type="ECO:0000256" key="1">
    <source>
        <dbReference type="ARBA" id="ARBA00004651"/>
    </source>
</evidence>
<evidence type="ECO:0000256" key="3">
    <source>
        <dbReference type="ARBA" id="ARBA00022448"/>
    </source>
</evidence>
<evidence type="ECO:0000256" key="11">
    <source>
        <dbReference type="SAM" id="Phobius"/>
    </source>
</evidence>
<proteinExistence type="inferred from homology"/>
<feature type="non-terminal residue" evidence="13">
    <location>
        <position position="201"/>
    </location>
</feature>
<evidence type="ECO:0000256" key="10">
    <source>
        <dbReference type="ARBA" id="ARBA00039918"/>
    </source>
</evidence>
<feature type="domain" description="Major facilitator superfamily (MFS) profile" evidence="12">
    <location>
        <begin position="1"/>
        <end position="201"/>
    </location>
</feature>
<dbReference type="EMBL" id="BDJL01000081">
    <property type="protein sequence ID" value="GAV25822.1"/>
    <property type="molecule type" value="Genomic_DNA"/>
</dbReference>
<dbReference type="PANTHER" id="PTHR43045">
    <property type="entry name" value="SHIKIMATE TRANSPORTER"/>
    <property type="match status" value="1"/>
</dbReference>
<feature type="transmembrane region" description="Helical" evidence="11">
    <location>
        <begin position="32"/>
        <end position="56"/>
    </location>
</feature>
<keyword evidence="6" id="KW-0769">Symport</keyword>
<dbReference type="Proteomes" id="UP000187338">
    <property type="component" value="Unassembled WGS sequence"/>
</dbReference>
<dbReference type="Pfam" id="PF00083">
    <property type="entry name" value="Sugar_tr"/>
    <property type="match status" value="1"/>
</dbReference>
<evidence type="ECO:0000256" key="8">
    <source>
        <dbReference type="ARBA" id="ARBA00023136"/>
    </source>
</evidence>
<accession>A0A1L8D3S9</accession>
<keyword evidence="4" id="KW-1003">Cell membrane</keyword>
<feature type="transmembrane region" description="Helical" evidence="11">
    <location>
        <begin position="7"/>
        <end position="26"/>
    </location>
</feature>
<dbReference type="InterPro" id="IPR020846">
    <property type="entry name" value="MFS_dom"/>
</dbReference>
<dbReference type="PANTHER" id="PTHR43045:SF1">
    <property type="entry name" value="SHIKIMATE TRANSPORTER"/>
    <property type="match status" value="1"/>
</dbReference>
<reference evidence="14" key="1">
    <citation type="submission" date="2016-12" db="EMBL/GenBank/DDBJ databases">
        <title>Draft Genome Sequences od Carboxydothermus pertinax and islandicus, Hydrogenogenic Carboxydotrophic Bacteria.</title>
        <authorList>
            <person name="Fukuyama Y."/>
            <person name="Ohmae K."/>
            <person name="Yoneda Y."/>
            <person name="Yoshida T."/>
            <person name="Sako Y."/>
        </authorList>
    </citation>
    <scope>NUCLEOTIDE SEQUENCE [LARGE SCALE GENOMIC DNA]</scope>
    <source>
        <strain evidence="14">SET</strain>
    </source>
</reference>
<evidence type="ECO:0000259" key="12">
    <source>
        <dbReference type="PROSITE" id="PS50850"/>
    </source>
</evidence>